<dbReference type="GO" id="GO:0005829">
    <property type="term" value="C:cytosol"/>
    <property type="evidence" value="ECO:0007669"/>
    <property type="project" value="TreeGrafter"/>
</dbReference>
<dbReference type="PANTHER" id="PTHR11138">
    <property type="entry name" value="METHIONYL-TRNA FORMYLTRANSFERASE"/>
    <property type="match status" value="1"/>
</dbReference>
<dbReference type="GO" id="GO:0004479">
    <property type="term" value="F:methionyl-tRNA formyltransferase activity"/>
    <property type="evidence" value="ECO:0007669"/>
    <property type="project" value="TreeGrafter"/>
</dbReference>
<dbReference type="Pfam" id="PF00551">
    <property type="entry name" value="Formyl_trans_N"/>
    <property type="match status" value="1"/>
</dbReference>
<comment type="caution">
    <text evidence="2">The sequence shown here is derived from an EMBL/GenBank/DDBJ whole genome shotgun (WGS) entry which is preliminary data.</text>
</comment>
<proteinExistence type="predicted"/>
<keyword evidence="3" id="KW-1185">Reference proteome</keyword>
<evidence type="ECO:0000259" key="1">
    <source>
        <dbReference type="Pfam" id="PF00551"/>
    </source>
</evidence>
<accession>M6Q614</accession>
<keyword evidence="2" id="KW-0808">Transferase</keyword>
<organism evidence="2 3">
    <name type="scientific">Leptospira weilii str. UI 13098</name>
    <dbReference type="NCBI Taxonomy" id="1088542"/>
    <lineage>
        <taxon>Bacteria</taxon>
        <taxon>Pseudomonadati</taxon>
        <taxon>Spirochaetota</taxon>
        <taxon>Spirochaetia</taxon>
        <taxon>Leptospirales</taxon>
        <taxon>Leptospiraceae</taxon>
        <taxon>Leptospira</taxon>
    </lineage>
</organism>
<dbReference type="SUPFAM" id="SSF53328">
    <property type="entry name" value="Formyltransferase"/>
    <property type="match status" value="1"/>
</dbReference>
<dbReference type="InterPro" id="IPR002376">
    <property type="entry name" value="Formyl_transf_N"/>
</dbReference>
<dbReference type="AlphaFoldDB" id="M6Q614"/>
<dbReference type="PANTHER" id="PTHR11138:SF5">
    <property type="entry name" value="METHIONYL-TRNA FORMYLTRANSFERASE, MITOCHONDRIAL"/>
    <property type="match status" value="1"/>
</dbReference>
<dbReference type="InterPro" id="IPR036477">
    <property type="entry name" value="Formyl_transf_N_sf"/>
</dbReference>
<feature type="domain" description="Formyl transferase N-terminal" evidence="1">
    <location>
        <begin position="6"/>
        <end position="151"/>
    </location>
</feature>
<dbReference type="RefSeq" id="WP_004503087.1">
    <property type="nucleotide sequence ID" value="NZ_AHNU02000039.1"/>
</dbReference>
<protein>
    <submittedName>
        <fullName evidence="2">Formyl transferase domain protein</fullName>
    </submittedName>
</protein>
<reference evidence="2 3" key="1">
    <citation type="submission" date="2013-01" db="EMBL/GenBank/DDBJ databases">
        <authorList>
            <person name="Harkins D.M."/>
            <person name="Durkin A.S."/>
            <person name="Brinkac L.M."/>
            <person name="Haft D.H."/>
            <person name="Selengut J.D."/>
            <person name="Sanka R."/>
            <person name="DePew J."/>
            <person name="Purushe J."/>
            <person name="Chanthongthip A."/>
            <person name="Lattana O."/>
            <person name="Phetsouvanh R."/>
            <person name="Newton P.N."/>
            <person name="Vinetz J.M."/>
            <person name="Sutton G.G."/>
            <person name="Nierman W.C."/>
            <person name="Fouts D.E."/>
        </authorList>
    </citation>
    <scope>NUCLEOTIDE SEQUENCE [LARGE SCALE GENOMIC DNA]</scope>
    <source>
        <strain evidence="2 3">UI 13098</strain>
    </source>
</reference>
<evidence type="ECO:0000313" key="2">
    <source>
        <dbReference type="EMBL" id="EMN90749.1"/>
    </source>
</evidence>
<name>M6Q614_9LEPT</name>
<dbReference type="Gene3D" id="3.40.50.12230">
    <property type="match status" value="1"/>
</dbReference>
<evidence type="ECO:0000313" key="3">
    <source>
        <dbReference type="Proteomes" id="UP000012118"/>
    </source>
</evidence>
<sequence length="308" mass="35555">MDERYIVIGTSRATLECIKALLDSKKSIVGVFSLPKGKLPDNSIDLSYCQKEYGIPYFEVEDLNTTSSEEVIAKLNPDYIISTWPKIISKKIISIPKKLIGTHPTPLPFNKGRHPLHWMIVLGIPNSVVTFFEMDEGIDSGKILLQIPFQIGLGQIYDLVMRMNKAIYDGVVKLAKILEENPNFSGYQQNRNEGNYWRKRTEDDVTLDPRMTSSMIKRIVRSFSSPYPNANLYYKQNLYIKIENAEEVEEMHLPANWQNLEHGQVLSVTNAFLDLKVDGSVVRLFYMNQFEEMLKDVKRIYPPTYYLR</sequence>
<gene>
    <name evidence="2" type="ORF">LEP1GSC108_2394</name>
</gene>
<dbReference type="EMBL" id="AHNU02000039">
    <property type="protein sequence ID" value="EMN90749.1"/>
    <property type="molecule type" value="Genomic_DNA"/>
</dbReference>
<dbReference type="Proteomes" id="UP000012118">
    <property type="component" value="Unassembled WGS sequence"/>
</dbReference>